<dbReference type="InterPro" id="IPR018060">
    <property type="entry name" value="HTH_AraC"/>
</dbReference>
<dbReference type="Gene3D" id="1.10.10.60">
    <property type="entry name" value="Homeodomain-like"/>
    <property type="match status" value="2"/>
</dbReference>
<sequence>MDSSPFFERGKIGGRMALLETIRSFIGTHDQDWEDDQLWTHHELEITMILEGSGRFRLANTEQSVEAGHVVLIPANVPHSFHAVTPIRFGVLLIDKMPAHIQSLFYSMIQGGEPRIIALSRIDRDHYERLFREWLRIRYARLKYPERNYQAWVEILLLFLQEHCYDDHQALSMSTVGDYIREHLEACIPISELALMAGLTEEGFRKKFTKVYGMTPKQYQQMCRLSEAKWLLSSSDKDIQTIANLIGFEQLHSFSLWFKKLEGCPPSEWRASQRLYHH</sequence>
<dbReference type="SMART" id="SM00342">
    <property type="entry name" value="HTH_ARAC"/>
    <property type="match status" value="1"/>
</dbReference>
<dbReference type="PANTHER" id="PTHR43280">
    <property type="entry name" value="ARAC-FAMILY TRANSCRIPTIONAL REGULATOR"/>
    <property type="match status" value="1"/>
</dbReference>
<evidence type="ECO:0000313" key="6">
    <source>
        <dbReference type="Proteomes" id="UP000193834"/>
    </source>
</evidence>
<evidence type="ECO:0000256" key="1">
    <source>
        <dbReference type="ARBA" id="ARBA00023015"/>
    </source>
</evidence>
<gene>
    <name evidence="5" type="ORF">SAMN06295960_4423</name>
</gene>
<dbReference type="InterPro" id="IPR003313">
    <property type="entry name" value="AraC-bd"/>
</dbReference>
<dbReference type="Gene3D" id="2.60.120.10">
    <property type="entry name" value="Jelly Rolls"/>
    <property type="match status" value="1"/>
</dbReference>
<name>A0A1X7LUD7_9BACL</name>
<keyword evidence="2 5" id="KW-0238">DNA-binding</keyword>
<dbReference type="PANTHER" id="PTHR43280:SF28">
    <property type="entry name" value="HTH-TYPE TRANSCRIPTIONAL ACTIVATOR RHAS"/>
    <property type="match status" value="1"/>
</dbReference>
<reference evidence="5 6" key="1">
    <citation type="submission" date="2017-04" db="EMBL/GenBank/DDBJ databases">
        <authorList>
            <person name="Afonso C.L."/>
            <person name="Miller P.J."/>
            <person name="Scott M.A."/>
            <person name="Spackman E."/>
            <person name="Goraichik I."/>
            <person name="Dimitrov K.M."/>
            <person name="Suarez D.L."/>
            <person name="Swayne D.E."/>
        </authorList>
    </citation>
    <scope>NUCLEOTIDE SEQUENCE [LARGE SCALE GENOMIC DNA]</scope>
    <source>
        <strain evidence="5 6">11</strain>
    </source>
</reference>
<dbReference type="PROSITE" id="PS00041">
    <property type="entry name" value="HTH_ARAC_FAMILY_1"/>
    <property type="match status" value="1"/>
</dbReference>
<dbReference type="InterPro" id="IPR018062">
    <property type="entry name" value="HTH_AraC-typ_CS"/>
</dbReference>
<dbReference type="InterPro" id="IPR037923">
    <property type="entry name" value="HTH-like"/>
</dbReference>
<dbReference type="GO" id="GO:0043565">
    <property type="term" value="F:sequence-specific DNA binding"/>
    <property type="evidence" value="ECO:0007669"/>
    <property type="project" value="InterPro"/>
</dbReference>
<evidence type="ECO:0000256" key="2">
    <source>
        <dbReference type="ARBA" id="ARBA00023125"/>
    </source>
</evidence>
<dbReference type="InterPro" id="IPR009057">
    <property type="entry name" value="Homeodomain-like_sf"/>
</dbReference>
<protein>
    <submittedName>
        <fullName evidence="5">AraC-type DNA-binding protein</fullName>
    </submittedName>
</protein>
<dbReference type="Pfam" id="PF12833">
    <property type="entry name" value="HTH_18"/>
    <property type="match status" value="1"/>
</dbReference>
<dbReference type="AlphaFoldDB" id="A0A1X7LUD7"/>
<dbReference type="PROSITE" id="PS01124">
    <property type="entry name" value="HTH_ARAC_FAMILY_2"/>
    <property type="match status" value="1"/>
</dbReference>
<keyword evidence="3" id="KW-0804">Transcription</keyword>
<dbReference type="InterPro" id="IPR014710">
    <property type="entry name" value="RmlC-like_jellyroll"/>
</dbReference>
<dbReference type="STRING" id="1852522.SAMN06295960_4423"/>
<evidence type="ECO:0000256" key="3">
    <source>
        <dbReference type="ARBA" id="ARBA00023163"/>
    </source>
</evidence>
<dbReference type="Proteomes" id="UP000193834">
    <property type="component" value="Unassembled WGS sequence"/>
</dbReference>
<dbReference type="SUPFAM" id="SSF46689">
    <property type="entry name" value="Homeodomain-like"/>
    <property type="match status" value="2"/>
</dbReference>
<dbReference type="SUPFAM" id="SSF51215">
    <property type="entry name" value="Regulatory protein AraC"/>
    <property type="match status" value="1"/>
</dbReference>
<evidence type="ECO:0000313" key="5">
    <source>
        <dbReference type="EMBL" id="SMG57481.1"/>
    </source>
</evidence>
<keyword evidence="1" id="KW-0805">Transcription regulation</keyword>
<keyword evidence="6" id="KW-1185">Reference proteome</keyword>
<proteinExistence type="predicted"/>
<feature type="domain" description="HTH araC/xylS-type" evidence="4">
    <location>
        <begin position="174"/>
        <end position="272"/>
    </location>
</feature>
<evidence type="ECO:0000259" key="4">
    <source>
        <dbReference type="PROSITE" id="PS01124"/>
    </source>
</evidence>
<dbReference type="GO" id="GO:0003700">
    <property type="term" value="F:DNA-binding transcription factor activity"/>
    <property type="evidence" value="ECO:0007669"/>
    <property type="project" value="InterPro"/>
</dbReference>
<dbReference type="EMBL" id="FXAZ01000008">
    <property type="protein sequence ID" value="SMG57481.1"/>
    <property type="molecule type" value="Genomic_DNA"/>
</dbReference>
<accession>A0A1X7LUD7</accession>
<dbReference type="Pfam" id="PF02311">
    <property type="entry name" value="AraC_binding"/>
    <property type="match status" value="1"/>
</dbReference>
<organism evidence="5 6">
    <name type="scientific">Paenibacillus aquistagni</name>
    <dbReference type="NCBI Taxonomy" id="1852522"/>
    <lineage>
        <taxon>Bacteria</taxon>
        <taxon>Bacillati</taxon>
        <taxon>Bacillota</taxon>
        <taxon>Bacilli</taxon>
        <taxon>Bacillales</taxon>
        <taxon>Paenibacillaceae</taxon>
        <taxon>Paenibacillus</taxon>
    </lineage>
</organism>